<dbReference type="AlphaFoldDB" id="A0A5C4S017"/>
<dbReference type="InterPro" id="IPR000374">
    <property type="entry name" value="PC_trans"/>
</dbReference>
<evidence type="ECO:0000256" key="18">
    <source>
        <dbReference type="RuleBase" id="RU003938"/>
    </source>
</evidence>
<feature type="transmembrane region" description="Helical" evidence="19">
    <location>
        <begin position="180"/>
        <end position="201"/>
    </location>
</feature>
<evidence type="ECO:0000256" key="7">
    <source>
        <dbReference type="ARBA" id="ARBA00019373"/>
    </source>
</evidence>
<evidence type="ECO:0000256" key="17">
    <source>
        <dbReference type="ARBA" id="ARBA00023264"/>
    </source>
</evidence>
<feature type="transmembrane region" description="Helical" evidence="19">
    <location>
        <begin position="84"/>
        <end position="100"/>
    </location>
</feature>
<feature type="transmembrane region" description="Helical" evidence="19">
    <location>
        <begin position="12"/>
        <end position="45"/>
    </location>
</feature>
<comment type="similarity">
    <text evidence="5 18">Belongs to the CDS family.</text>
</comment>
<organism evidence="20 21">
    <name type="scientific">Prosthecochloris vibrioformis</name>
    <name type="common">Chlorobium vibrioforme</name>
    <dbReference type="NCBI Taxonomy" id="1098"/>
    <lineage>
        <taxon>Bacteria</taxon>
        <taxon>Pseudomonadati</taxon>
        <taxon>Chlorobiota</taxon>
        <taxon>Chlorobiia</taxon>
        <taxon>Chlorobiales</taxon>
        <taxon>Chlorobiaceae</taxon>
        <taxon>Prosthecochloris</taxon>
    </lineage>
</organism>
<dbReference type="RefSeq" id="WP_068868163.1">
    <property type="nucleotide sequence ID" value="NZ_VDCI01000004.1"/>
</dbReference>
<dbReference type="GO" id="GO:0016024">
    <property type="term" value="P:CDP-diacylglycerol biosynthetic process"/>
    <property type="evidence" value="ECO:0007669"/>
    <property type="project" value="UniProtKB-UniPathway"/>
</dbReference>
<comment type="pathway">
    <text evidence="4">Lipid metabolism.</text>
</comment>
<evidence type="ECO:0000256" key="6">
    <source>
        <dbReference type="ARBA" id="ARBA00012487"/>
    </source>
</evidence>
<evidence type="ECO:0000256" key="13">
    <source>
        <dbReference type="ARBA" id="ARBA00022989"/>
    </source>
</evidence>
<keyword evidence="10 18" id="KW-0808">Transferase</keyword>
<feature type="transmembrane region" description="Helical" evidence="19">
    <location>
        <begin position="57"/>
        <end position="78"/>
    </location>
</feature>
<evidence type="ECO:0000256" key="10">
    <source>
        <dbReference type="ARBA" id="ARBA00022679"/>
    </source>
</evidence>
<dbReference type="PROSITE" id="PS01315">
    <property type="entry name" value="CDS"/>
    <property type="match status" value="1"/>
</dbReference>
<evidence type="ECO:0000256" key="1">
    <source>
        <dbReference type="ARBA" id="ARBA00001698"/>
    </source>
</evidence>
<keyword evidence="11 18" id="KW-0812">Transmembrane</keyword>
<keyword evidence="8" id="KW-1003">Cell membrane</keyword>
<evidence type="ECO:0000256" key="14">
    <source>
        <dbReference type="ARBA" id="ARBA00023098"/>
    </source>
</evidence>
<dbReference type="PANTHER" id="PTHR46382">
    <property type="entry name" value="PHOSPHATIDATE CYTIDYLYLTRANSFERASE"/>
    <property type="match status" value="1"/>
</dbReference>
<dbReference type="Proteomes" id="UP000309544">
    <property type="component" value="Unassembled WGS sequence"/>
</dbReference>
<keyword evidence="21" id="KW-1185">Reference proteome</keyword>
<keyword evidence="12 18" id="KW-0548">Nucleotidyltransferase</keyword>
<feature type="transmembrane region" description="Helical" evidence="19">
    <location>
        <begin position="140"/>
        <end position="159"/>
    </location>
</feature>
<protein>
    <recommendedName>
        <fullName evidence="7 18">Phosphatidate cytidylyltransferase</fullName>
        <ecNumber evidence="6 18">2.7.7.41</ecNumber>
    </recommendedName>
</protein>
<feature type="transmembrane region" description="Helical" evidence="19">
    <location>
        <begin position="107"/>
        <end position="128"/>
    </location>
</feature>
<evidence type="ECO:0000256" key="19">
    <source>
        <dbReference type="SAM" id="Phobius"/>
    </source>
</evidence>
<dbReference type="EMBL" id="VDCI01000004">
    <property type="protein sequence ID" value="TNJ36605.1"/>
    <property type="molecule type" value="Genomic_DNA"/>
</dbReference>
<evidence type="ECO:0000256" key="3">
    <source>
        <dbReference type="ARBA" id="ARBA00005119"/>
    </source>
</evidence>
<name>A0A5C4S017_PROVB</name>
<comment type="subcellular location">
    <subcellularLocation>
        <location evidence="2">Cell membrane</location>
        <topology evidence="2">Multi-pass membrane protein</topology>
    </subcellularLocation>
</comment>
<evidence type="ECO:0000313" key="21">
    <source>
        <dbReference type="Proteomes" id="UP000309544"/>
    </source>
</evidence>
<reference evidence="20 21" key="1">
    <citation type="submission" date="2019-05" db="EMBL/GenBank/DDBJ databases">
        <title>Draft Whole-Genome sequence of the green sulfur bacterium Prosthecochloris vibrioformis DSM 260.</title>
        <authorList>
            <person name="Meyer T.E."/>
            <person name="Kyndt J.A."/>
        </authorList>
    </citation>
    <scope>NUCLEOTIDE SEQUENCE [LARGE SCALE GENOMIC DNA]</scope>
    <source>
        <strain evidence="20 21">DSM 260</strain>
    </source>
</reference>
<dbReference type="GO" id="GO:0004605">
    <property type="term" value="F:phosphatidate cytidylyltransferase activity"/>
    <property type="evidence" value="ECO:0007669"/>
    <property type="project" value="UniProtKB-EC"/>
</dbReference>
<comment type="pathway">
    <text evidence="3 18">Phospholipid metabolism; CDP-diacylglycerol biosynthesis; CDP-diacylglycerol from sn-glycerol 3-phosphate: step 3/3.</text>
</comment>
<keyword evidence="15 19" id="KW-0472">Membrane</keyword>
<keyword evidence="16" id="KW-0594">Phospholipid biosynthesis</keyword>
<dbReference type="GO" id="GO:0005886">
    <property type="term" value="C:plasma membrane"/>
    <property type="evidence" value="ECO:0007669"/>
    <property type="project" value="UniProtKB-SubCell"/>
</dbReference>
<feature type="transmembrane region" description="Helical" evidence="19">
    <location>
        <begin position="207"/>
        <end position="227"/>
    </location>
</feature>
<evidence type="ECO:0000256" key="12">
    <source>
        <dbReference type="ARBA" id="ARBA00022695"/>
    </source>
</evidence>
<evidence type="ECO:0000256" key="2">
    <source>
        <dbReference type="ARBA" id="ARBA00004651"/>
    </source>
</evidence>
<comment type="caution">
    <text evidence="20">The sequence shown here is derived from an EMBL/GenBank/DDBJ whole genome shotgun (WGS) entry which is preliminary data.</text>
</comment>
<keyword evidence="13 19" id="KW-1133">Transmembrane helix</keyword>
<keyword evidence="17" id="KW-1208">Phospholipid metabolism</keyword>
<keyword evidence="14" id="KW-0443">Lipid metabolism</keyword>
<evidence type="ECO:0000256" key="16">
    <source>
        <dbReference type="ARBA" id="ARBA00023209"/>
    </source>
</evidence>
<evidence type="ECO:0000256" key="9">
    <source>
        <dbReference type="ARBA" id="ARBA00022516"/>
    </source>
</evidence>
<evidence type="ECO:0000256" key="15">
    <source>
        <dbReference type="ARBA" id="ARBA00023136"/>
    </source>
</evidence>
<comment type="catalytic activity">
    <reaction evidence="1 18">
        <text>a 1,2-diacyl-sn-glycero-3-phosphate + CTP + H(+) = a CDP-1,2-diacyl-sn-glycerol + diphosphate</text>
        <dbReference type="Rhea" id="RHEA:16229"/>
        <dbReference type="ChEBI" id="CHEBI:15378"/>
        <dbReference type="ChEBI" id="CHEBI:33019"/>
        <dbReference type="ChEBI" id="CHEBI:37563"/>
        <dbReference type="ChEBI" id="CHEBI:58332"/>
        <dbReference type="ChEBI" id="CHEBI:58608"/>
        <dbReference type="EC" id="2.7.7.41"/>
    </reaction>
</comment>
<evidence type="ECO:0000313" key="20">
    <source>
        <dbReference type="EMBL" id="TNJ36605.1"/>
    </source>
</evidence>
<gene>
    <name evidence="20" type="ORF">FGF68_05925</name>
</gene>
<sequence length="271" mass="30124">MNLKQPSNLTQRVLVAIVGVPLLLWLTWQGGLYFLGLVLVLALVGTNEFHHLIRQKAYVPSVFFFLLFTLLFQLNFHYQQVDSWVLFLLLFMVLLVRELFRAEGSRILNIGAAMTGLLYVNVTFGALLRIRMHEPLGMHLVYLLLVSVWAADIAAYFGGRKLGGRFFRQKFFERISPHKTWEGYLSGILGALLGGGVFAMLDPSLGYVPALMVAGAIGVVSPVGDLVESMFKRDAGVKDSSGLIPGHGGVLDRFDTVMFVSPLIYVLTLFL</sequence>
<keyword evidence="9" id="KW-0444">Lipid biosynthesis</keyword>
<dbReference type="PANTHER" id="PTHR46382:SF1">
    <property type="entry name" value="PHOSPHATIDATE CYTIDYLYLTRANSFERASE"/>
    <property type="match status" value="1"/>
</dbReference>
<evidence type="ECO:0000256" key="4">
    <source>
        <dbReference type="ARBA" id="ARBA00005189"/>
    </source>
</evidence>
<dbReference type="UniPathway" id="UPA00557">
    <property type="reaction ID" value="UER00614"/>
</dbReference>
<dbReference type="EC" id="2.7.7.41" evidence="6 18"/>
<accession>A0A5C4S017</accession>
<evidence type="ECO:0000256" key="5">
    <source>
        <dbReference type="ARBA" id="ARBA00010185"/>
    </source>
</evidence>
<evidence type="ECO:0000256" key="8">
    <source>
        <dbReference type="ARBA" id="ARBA00022475"/>
    </source>
</evidence>
<evidence type="ECO:0000256" key="11">
    <source>
        <dbReference type="ARBA" id="ARBA00022692"/>
    </source>
</evidence>
<dbReference type="Pfam" id="PF01148">
    <property type="entry name" value="CTP_transf_1"/>
    <property type="match status" value="1"/>
</dbReference>
<proteinExistence type="inferred from homology"/>